<gene>
    <name evidence="2" type="ORF">LAESUDRAFT_649305</name>
</gene>
<dbReference type="InParanoid" id="A0A165F3W8"/>
<dbReference type="SUPFAM" id="SSF50475">
    <property type="entry name" value="FMN-binding split barrel"/>
    <property type="match status" value="1"/>
</dbReference>
<dbReference type="Proteomes" id="UP000076871">
    <property type="component" value="Unassembled WGS sequence"/>
</dbReference>
<dbReference type="Pfam" id="PF13883">
    <property type="entry name" value="CREG_beta-barrel"/>
    <property type="match status" value="1"/>
</dbReference>
<dbReference type="AlphaFoldDB" id="A0A165F3W8"/>
<feature type="domain" description="CREG-like beta-barrel" evidence="1">
    <location>
        <begin position="9"/>
        <end position="145"/>
    </location>
</feature>
<accession>A0A165F3W8</accession>
<organism evidence="2 3">
    <name type="scientific">Laetiporus sulphureus 93-53</name>
    <dbReference type="NCBI Taxonomy" id="1314785"/>
    <lineage>
        <taxon>Eukaryota</taxon>
        <taxon>Fungi</taxon>
        <taxon>Dikarya</taxon>
        <taxon>Basidiomycota</taxon>
        <taxon>Agaricomycotina</taxon>
        <taxon>Agaricomycetes</taxon>
        <taxon>Polyporales</taxon>
        <taxon>Laetiporus</taxon>
    </lineage>
</organism>
<evidence type="ECO:0000259" key="1">
    <source>
        <dbReference type="Pfam" id="PF13883"/>
    </source>
</evidence>
<name>A0A165F3W8_9APHY</name>
<dbReference type="PANTHER" id="PTHR37273:SF1">
    <property type="entry name" value="ADL397C-AP"/>
    <property type="match status" value="1"/>
</dbReference>
<reference evidence="2 3" key="1">
    <citation type="journal article" date="2016" name="Mol. Biol. Evol.">
        <title>Comparative Genomics of Early-Diverging Mushroom-Forming Fungi Provides Insights into the Origins of Lignocellulose Decay Capabilities.</title>
        <authorList>
            <person name="Nagy L.G."/>
            <person name="Riley R."/>
            <person name="Tritt A."/>
            <person name="Adam C."/>
            <person name="Daum C."/>
            <person name="Floudas D."/>
            <person name="Sun H."/>
            <person name="Yadav J.S."/>
            <person name="Pangilinan J."/>
            <person name="Larsson K.H."/>
            <person name="Matsuura K."/>
            <person name="Barry K."/>
            <person name="Labutti K."/>
            <person name="Kuo R."/>
            <person name="Ohm R.A."/>
            <person name="Bhattacharya S.S."/>
            <person name="Shirouzu T."/>
            <person name="Yoshinaga Y."/>
            <person name="Martin F.M."/>
            <person name="Grigoriev I.V."/>
            <person name="Hibbett D.S."/>
        </authorList>
    </citation>
    <scope>NUCLEOTIDE SEQUENCE [LARGE SCALE GENOMIC DNA]</scope>
    <source>
        <strain evidence="2 3">93-53</strain>
    </source>
</reference>
<dbReference type="GeneID" id="63821195"/>
<evidence type="ECO:0000313" key="2">
    <source>
        <dbReference type="EMBL" id="KZT08331.1"/>
    </source>
</evidence>
<proteinExistence type="predicted"/>
<dbReference type="RefSeq" id="XP_040766071.1">
    <property type="nucleotide sequence ID" value="XM_040904165.1"/>
</dbReference>
<dbReference type="STRING" id="1314785.A0A165F3W8"/>
<sequence length="171" mass="19070">MATVYPAEHAALAGEPFSLQEYYASCHNNGSLTLLFMPISRHSQNIMASPHRSASISVTGEHPDASRARVALVGNVTIFKDINTAPDLDAIQSCYLAKHPDARRWLPGPKEPHIAYWARFDPHTIYYVGGFGSQHYIGYVPLALYQSASPSATDEEWAEVIMDSQEHLREW</sequence>
<dbReference type="PANTHER" id="PTHR37273">
    <property type="entry name" value="CHROMOSOME 8, WHOLE GENOME SHOTGUN SEQUENCE"/>
    <property type="match status" value="1"/>
</dbReference>
<protein>
    <recommendedName>
        <fullName evidence="1">CREG-like beta-barrel domain-containing protein</fullName>
    </recommendedName>
</protein>
<dbReference type="EMBL" id="KV427615">
    <property type="protein sequence ID" value="KZT08331.1"/>
    <property type="molecule type" value="Genomic_DNA"/>
</dbReference>
<dbReference type="Gene3D" id="2.30.110.10">
    <property type="entry name" value="Electron Transport, Fmn-binding Protein, Chain A"/>
    <property type="match status" value="1"/>
</dbReference>
<dbReference type="OrthoDB" id="2138282at2759"/>
<evidence type="ECO:0000313" key="3">
    <source>
        <dbReference type="Proteomes" id="UP000076871"/>
    </source>
</evidence>
<dbReference type="InterPro" id="IPR055343">
    <property type="entry name" value="CREG_beta-barrel"/>
</dbReference>
<keyword evidence="3" id="KW-1185">Reference proteome</keyword>
<dbReference type="InterPro" id="IPR012349">
    <property type="entry name" value="Split_barrel_FMN-bd"/>
</dbReference>